<evidence type="ECO:0000313" key="3">
    <source>
        <dbReference type="EMBL" id="MEN2765947.1"/>
    </source>
</evidence>
<dbReference type="Proteomes" id="UP001444625">
    <property type="component" value="Unassembled WGS sequence"/>
</dbReference>
<dbReference type="RefSeq" id="WP_345823415.1">
    <property type="nucleotide sequence ID" value="NZ_JBDIML010000001.1"/>
</dbReference>
<protein>
    <submittedName>
        <fullName evidence="3">Uncharacterized protein</fullName>
    </submittedName>
</protein>
<organism evidence="3 4">
    <name type="scientific">Ornithinibacillus xuwenensis</name>
    <dbReference type="NCBI Taxonomy" id="3144668"/>
    <lineage>
        <taxon>Bacteria</taxon>
        <taxon>Bacillati</taxon>
        <taxon>Bacillota</taxon>
        <taxon>Bacilli</taxon>
        <taxon>Bacillales</taxon>
        <taxon>Bacillaceae</taxon>
        <taxon>Ornithinibacillus</taxon>
    </lineage>
</organism>
<keyword evidence="2" id="KW-0472">Membrane</keyword>
<evidence type="ECO:0000256" key="2">
    <source>
        <dbReference type="SAM" id="Phobius"/>
    </source>
</evidence>
<proteinExistence type="predicted"/>
<reference evidence="3 4" key="1">
    <citation type="submission" date="2024-05" db="EMBL/GenBank/DDBJ databases">
        <authorList>
            <person name="Haq I."/>
            <person name="Ullah Z."/>
            <person name="Ahmad R."/>
            <person name="Li M."/>
            <person name="Tong Y."/>
        </authorList>
    </citation>
    <scope>NUCLEOTIDE SEQUENCE [LARGE SCALE GENOMIC DNA]</scope>
    <source>
        <strain evidence="3 4">16A2E</strain>
    </source>
</reference>
<evidence type="ECO:0000256" key="1">
    <source>
        <dbReference type="SAM" id="MobiDB-lite"/>
    </source>
</evidence>
<dbReference type="EMBL" id="JBDIML010000001">
    <property type="protein sequence ID" value="MEN2765947.1"/>
    <property type="molecule type" value="Genomic_DNA"/>
</dbReference>
<evidence type="ECO:0000313" key="4">
    <source>
        <dbReference type="Proteomes" id="UP001444625"/>
    </source>
</evidence>
<gene>
    <name evidence="3" type="ORF">ABC228_01990</name>
</gene>
<feature type="compositionally biased region" description="Polar residues" evidence="1">
    <location>
        <begin position="48"/>
        <end position="63"/>
    </location>
</feature>
<keyword evidence="2" id="KW-0812">Transmembrane</keyword>
<comment type="caution">
    <text evidence="3">The sequence shown here is derived from an EMBL/GenBank/DDBJ whole genome shotgun (WGS) entry which is preliminary data.</text>
</comment>
<feature type="transmembrane region" description="Helical" evidence="2">
    <location>
        <begin position="6"/>
        <end position="23"/>
    </location>
</feature>
<sequence>MDGLLEILPFIIFIIAGIIKAISGGNSEQKEKQQSKPKQPNHVPKPTATPSGGNTRTKQTVYESTKAEVSIEEQKQQQMERLASRMNTDVRASKNNVNQKDIALGSVIQDEIKHHDNQQSSYKKEQFKKQVKNRLNGEGLINGVIMSEVLGPPRARKPYRNVLTERRR</sequence>
<name>A0ABU9XCG1_9BACI</name>
<accession>A0ABU9XCG1</accession>
<feature type="region of interest" description="Disordered" evidence="1">
    <location>
        <begin position="26"/>
        <end position="71"/>
    </location>
</feature>
<keyword evidence="4" id="KW-1185">Reference proteome</keyword>
<keyword evidence="2" id="KW-1133">Transmembrane helix</keyword>